<name>A0A1M6EJN4_9BACT</name>
<dbReference type="Proteomes" id="UP000183994">
    <property type="component" value="Unassembled WGS sequence"/>
</dbReference>
<proteinExistence type="predicted"/>
<reference evidence="3" key="1">
    <citation type="submission" date="2016-11" db="EMBL/GenBank/DDBJ databases">
        <authorList>
            <person name="Varghese N."/>
            <person name="Submissions S."/>
        </authorList>
    </citation>
    <scope>NUCLEOTIDE SEQUENCE [LARGE SCALE GENOMIC DNA]</scope>
    <source>
        <strain evidence="3">DSM 16219</strain>
    </source>
</reference>
<feature type="region of interest" description="Disordered" evidence="1">
    <location>
        <begin position="1"/>
        <end position="20"/>
    </location>
</feature>
<evidence type="ECO:0000313" key="3">
    <source>
        <dbReference type="Proteomes" id="UP000183994"/>
    </source>
</evidence>
<organism evidence="2 3">
    <name type="scientific">Desulfatibacillum alkenivorans DSM 16219</name>
    <dbReference type="NCBI Taxonomy" id="1121393"/>
    <lineage>
        <taxon>Bacteria</taxon>
        <taxon>Pseudomonadati</taxon>
        <taxon>Thermodesulfobacteriota</taxon>
        <taxon>Desulfobacteria</taxon>
        <taxon>Desulfobacterales</taxon>
        <taxon>Desulfatibacillaceae</taxon>
        <taxon>Desulfatibacillum</taxon>
    </lineage>
</organism>
<feature type="compositionally biased region" description="Basic and acidic residues" evidence="1">
    <location>
        <begin position="49"/>
        <end position="58"/>
    </location>
</feature>
<evidence type="ECO:0000313" key="2">
    <source>
        <dbReference type="EMBL" id="SHI85500.1"/>
    </source>
</evidence>
<protein>
    <submittedName>
        <fullName evidence="2">Uncharacterized protein</fullName>
    </submittedName>
</protein>
<accession>A0A1M6EJN4</accession>
<dbReference type="AlphaFoldDB" id="A0A1M6EJN4"/>
<sequence length="81" mass="9143">MERGDKSPVRSRNGPGAAPFWGMPGRVSYSKCLCRVRGLPRPKQGLGFRPKERGDRATTARRPRNYPSIRIQTGDLVYKIN</sequence>
<feature type="region of interest" description="Disordered" evidence="1">
    <location>
        <begin position="43"/>
        <end position="66"/>
    </location>
</feature>
<evidence type="ECO:0000256" key="1">
    <source>
        <dbReference type="SAM" id="MobiDB-lite"/>
    </source>
</evidence>
<dbReference type="EMBL" id="FQZU01000002">
    <property type="protein sequence ID" value="SHI85500.1"/>
    <property type="molecule type" value="Genomic_DNA"/>
</dbReference>
<gene>
    <name evidence="2" type="ORF">SAMN02745216_00667</name>
</gene>
<keyword evidence="3" id="KW-1185">Reference proteome</keyword>